<evidence type="ECO:0000313" key="2">
    <source>
        <dbReference type="EMBL" id="SFN44092.1"/>
    </source>
</evidence>
<proteinExistence type="predicted"/>
<dbReference type="Pfam" id="PF21926">
    <property type="entry name" value="FeeM"/>
    <property type="match status" value="1"/>
</dbReference>
<dbReference type="EMBL" id="FOVJ01000001">
    <property type="protein sequence ID" value="SFN44092.1"/>
    <property type="molecule type" value="Genomic_DNA"/>
</dbReference>
<dbReference type="SUPFAM" id="SSF55729">
    <property type="entry name" value="Acyl-CoA N-acyltransferases (Nat)"/>
    <property type="match status" value="1"/>
</dbReference>
<dbReference type="AlphaFoldDB" id="A0A1I4Z1H0"/>
<dbReference type="Proteomes" id="UP000183107">
    <property type="component" value="Unassembled WGS sequence"/>
</dbReference>
<dbReference type="Gene3D" id="3.40.630.30">
    <property type="match status" value="1"/>
</dbReference>
<organism evidence="2 3">
    <name type="scientific">Nitrosospira briensis</name>
    <dbReference type="NCBI Taxonomy" id="35799"/>
    <lineage>
        <taxon>Bacteria</taxon>
        <taxon>Pseudomonadati</taxon>
        <taxon>Pseudomonadota</taxon>
        <taxon>Betaproteobacteria</taxon>
        <taxon>Nitrosomonadales</taxon>
        <taxon>Nitrosomonadaceae</taxon>
        <taxon>Nitrosospira</taxon>
    </lineage>
</organism>
<name>A0A1I4Z1H0_9PROT</name>
<dbReference type="InterPro" id="IPR054597">
    <property type="entry name" value="FeeM_cat"/>
</dbReference>
<keyword evidence="3" id="KW-1185">Reference proteome</keyword>
<evidence type="ECO:0000313" key="3">
    <source>
        <dbReference type="Proteomes" id="UP000183107"/>
    </source>
</evidence>
<dbReference type="InterPro" id="IPR016181">
    <property type="entry name" value="Acyl_CoA_acyltransferase"/>
</dbReference>
<feature type="domain" description="N-acyl amino acid synthase FeeM catalytic core" evidence="1">
    <location>
        <begin position="103"/>
        <end position="251"/>
    </location>
</feature>
<sequence>MILIINLLIHGDIKRGMVLALTPEKTIFRGDRQMNAFHENHLSLITRPIYMPQDDLAIVSVKTPQRLKNLSIAESNADTVYEHPIDSQVFHIRMVNSEGRREAASLLVKKRYSWRGYSVTPPSEKEPNRITLAADTGGRTVGTITLCLDGHMGLPADENFKDKLDELRAQGRRLLEPSRLALDDNVPQRVFASLIHISYIYAQHIFGLTDFLVEVNPRHVMFYKRMLGFKTFGKERTCTRVNAPAVLLRLELGYMATKIEKFGGLMEKHGGERSLYPFFFPQKDELGIAGRLKTGRT</sequence>
<protein>
    <recommendedName>
        <fullName evidence="1">N-acyl amino acid synthase FeeM catalytic core domain-containing protein</fullName>
    </recommendedName>
</protein>
<reference evidence="3" key="1">
    <citation type="submission" date="2016-10" db="EMBL/GenBank/DDBJ databases">
        <authorList>
            <person name="Varghese N."/>
        </authorList>
    </citation>
    <scope>NUCLEOTIDE SEQUENCE [LARGE SCALE GENOMIC DNA]</scope>
    <source>
        <strain evidence="3">Nsp8</strain>
    </source>
</reference>
<evidence type="ECO:0000259" key="1">
    <source>
        <dbReference type="Pfam" id="PF21926"/>
    </source>
</evidence>
<accession>A0A1I4Z1H0</accession>
<dbReference type="RefSeq" id="WP_256208390.1">
    <property type="nucleotide sequence ID" value="NZ_FOVJ01000001.1"/>
</dbReference>
<gene>
    <name evidence="2" type="ORF">SAMN05216386_0980</name>
</gene>